<evidence type="ECO:0000256" key="1">
    <source>
        <dbReference type="SAM" id="MobiDB-lite"/>
    </source>
</evidence>
<dbReference type="EMBL" id="SDMK01000001">
    <property type="protein sequence ID" value="RXS97033.1"/>
    <property type="molecule type" value="Genomic_DNA"/>
</dbReference>
<keyword evidence="2" id="KW-0732">Signal</keyword>
<comment type="caution">
    <text evidence="3">The sequence shown here is derived from an EMBL/GenBank/DDBJ whole genome shotgun (WGS) entry which is preliminary data.</text>
</comment>
<protein>
    <submittedName>
        <fullName evidence="3">Dioxygenase</fullName>
    </submittedName>
</protein>
<gene>
    <name evidence="3" type="ORF">ESZ00_03640</name>
</gene>
<dbReference type="PANTHER" id="PTHR34315">
    <property type="match status" value="1"/>
</dbReference>
<dbReference type="InterPro" id="IPR015889">
    <property type="entry name" value="Intradiol_dOase_core"/>
</dbReference>
<feature type="region of interest" description="Disordered" evidence="1">
    <location>
        <begin position="290"/>
        <end position="330"/>
    </location>
</feature>
<dbReference type="GO" id="GO:0005506">
    <property type="term" value="F:iron ion binding"/>
    <property type="evidence" value="ECO:0007669"/>
    <property type="project" value="InterPro"/>
</dbReference>
<reference evidence="3 4" key="1">
    <citation type="journal article" date="2016" name="Int. J. Syst. Evol. Microbiol.">
        <title>Acidipila dinghuensis sp. nov., an acidobacterium isolated from forest soil.</title>
        <authorList>
            <person name="Jiang Y.W."/>
            <person name="Wang J."/>
            <person name="Chen M.H."/>
            <person name="Lv Y.Y."/>
            <person name="Qiu L.H."/>
        </authorList>
    </citation>
    <scope>NUCLEOTIDE SEQUENCE [LARGE SCALE GENOMIC DNA]</scope>
    <source>
        <strain evidence="3 4">DHOF10</strain>
    </source>
</reference>
<dbReference type="PANTHER" id="PTHR34315:SF1">
    <property type="entry name" value="INTRADIOL RING-CLEAVAGE DIOXYGENASES DOMAIN-CONTAINING PROTEIN-RELATED"/>
    <property type="match status" value="1"/>
</dbReference>
<dbReference type="Gene3D" id="2.60.130.10">
    <property type="entry name" value="Aromatic compound dioxygenase"/>
    <property type="match status" value="1"/>
</dbReference>
<dbReference type="InterPro" id="IPR006311">
    <property type="entry name" value="TAT_signal"/>
</dbReference>
<keyword evidence="4" id="KW-1185">Reference proteome</keyword>
<evidence type="ECO:0000313" key="3">
    <source>
        <dbReference type="EMBL" id="RXS97033.1"/>
    </source>
</evidence>
<feature type="region of interest" description="Disordered" evidence="1">
    <location>
        <begin position="119"/>
        <end position="168"/>
    </location>
</feature>
<dbReference type="OrthoDB" id="9800887at2"/>
<accession>A0A4Q1SI42</accession>
<proteinExistence type="predicted"/>
<organism evidence="3 4">
    <name type="scientific">Silvibacterium dinghuense</name>
    <dbReference type="NCBI Taxonomy" id="1560006"/>
    <lineage>
        <taxon>Bacteria</taxon>
        <taxon>Pseudomonadati</taxon>
        <taxon>Acidobacteriota</taxon>
        <taxon>Terriglobia</taxon>
        <taxon>Terriglobales</taxon>
        <taxon>Acidobacteriaceae</taxon>
        <taxon>Silvibacterium</taxon>
    </lineage>
</organism>
<evidence type="ECO:0000256" key="2">
    <source>
        <dbReference type="SAM" id="SignalP"/>
    </source>
</evidence>
<feature type="compositionally biased region" description="Pro residues" evidence="1">
    <location>
        <begin position="133"/>
        <end position="149"/>
    </location>
</feature>
<keyword evidence="3" id="KW-0223">Dioxygenase</keyword>
<dbReference type="RefSeq" id="WP_129206814.1">
    <property type="nucleotide sequence ID" value="NZ_BMGU01000001.1"/>
</dbReference>
<evidence type="ECO:0000313" key="4">
    <source>
        <dbReference type="Proteomes" id="UP000290253"/>
    </source>
</evidence>
<dbReference type="Proteomes" id="UP000290253">
    <property type="component" value="Unassembled WGS sequence"/>
</dbReference>
<dbReference type="SUPFAM" id="SSF49482">
    <property type="entry name" value="Aromatic compound dioxygenase"/>
    <property type="match status" value="1"/>
</dbReference>
<name>A0A4Q1SI42_9BACT</name>
<dbReference type="CDD" id="cd03457">
    <property type="entry name" value="intradiol_dioxygenase_like"/>
    <property type="match status" value="1"/>
</dbReference>
<sequence length="330" mass="34008">MPTSSNHLLHRWTRRRVLTAGAAAAGLASLRLGAPGSALAFAAAPCTLTPELEEGPFYADYELLRNDIREGKPGLPLHLSIVLQHARTCAPISGAAIDIWHCDALGIYSGYTKVKMEQMGAGGPPGGPDGQGGPPPGGPPDGMQGPPPDFNGGGDHHGPPGMGRTDNETFLRGVQLSGTDGSVGFLTIYPGWYVMRDTHIHVKVHIGGSEAGKKYAGGHVCHTGQIAFPDELSDRVGQLEPYAQHKVTRTRMTQDMVFHGDADTFTLALTQLDAKNLAAGFRGVITLAVDPDATPAPTGPGGPGGPGGPRPGGQGQSGDAGGMSEPASGL</sequence>
<keyword evidence="3" id="KW-0560">Oxidoreductase</keyword>
<feature type="chain" id="PRO_5020994585" evidence="2">
    <location>
        <begin position="41"/>
        <end position="330"/>
    </location>
</feature>
<dbReference type="GO" id="GO:0016702">
    <property type="term" value="F:oxidoreductase activity, acting on single donors with incorporation of molecular oxygen, incorporation of two atoms of oxygen"/>
    <property type="evidence" value="ECO:0007669"/>
    <property type="project" value="InterPro"/>
</dbReference>
<dbReference type="AlphaFoldDB" id="A0A4Q1SI42"/>
<feature type="compositionally biased region" description="Gly residues" evidence="1">
    <location>
        <begin position="120"/>
        <end position="132"/>
    </location>
</feature>
<feature type="compositionally biased region" description="Gly residues" evidence="1">
    <location>
        <begin position="299"/>
        <end position="321"/>
    </location>
</feature>
<dbReference type="PROSITE" id="PS51318">
    <property type="entry name" value="TAT"/>
    <property type="match status" value="1"/>
</dbReference>
<feature type="signal peptide" evidence="2">
    <location>
        <begin position="1"/>
        <end position="40"/>
    </location>
</feature>